<evidence type="ECO:0000256" key="3">
    <source>
        <dbReference type="ARBA" id="ARBA00022692"/>
    </source>
</evidence>
<feature type="transmembrane region" description="Helical" evidence="6">
    <location>
        <begin position="648"/>
        <end position="675"/>
    </location>
</feature>
<comment type="subcellular location">
    <subcellularLocation>
        <location evidence="1">Cell membrane</location>
        <topology evidence="1">Multi-pass membrane protein</topology>
    </subcellularLocation>
</comment>
<dbReference type="PANTHER" id="PTHR33406">
    <property type="entry name" value="MEMBRANE PROTEIN MJ1562-RELATED"/>
    <property type="match status" value="1"/>
</dbReference>
<keyword evidence="9" id="KW-1185">Reference proteome</keyword>
<name>A0A919P0J1_9CELL</name>
<dbReference type="Pfam" id="PF03176">
    <property type="entry name" value="MMPL"/>
    <property type="match status" value="2"/>
</dbReference>
<dbReference type="RefSeq" id="WP_203747070.1">
    <property type="nucleotide sequence ID" value="NZ_BONK01000001.1"/>
</dbReference>
<feature type="transmembrane region" description="Helical" evidence="6">
    <location>
        <begin position="282"/>
        <end position="309"/>
    </location>
</feature>
<keyword evidence="5 6" id="KW-0472">Membrane</keyword>
<dbReference type="InterPro" id="IPR050545">
    <property type="entry name" value="Mycobact_MmpL"/>
</dbReference>
<evidence type="ECO:0000256" key="4">
    <source>
        <dbReference type="ARBA" id="ARBA00022989"/>
    </source>
</evidence>
<dbReference type="EMBL" id="BONK01000001">
    <property type="protein sequence ID" value="GIG19294.1"/>
    <property type="molecule type" value="Genomic_DNA"/>
</dbReference>
<accession>A0A919P0J1</accession>
<evidence type="ECO:0000256" key="6">
    <source>
        <dbReference type="SAM" id="Phobius"/>
    </source>
</evidence>
<reference evidence="8" key="1">
    <citation type="submission" date="2021-01" db="EMBL/GenBank/DDBJ databases">
        <title>Whole genome shotgun sequence of Cellulomonas chitinilytica NBRC 110799.</title>
        <authorList>
            <person name="Komaki H."/>
            <person name="Tamura T."/>
        </authorList>
    </citation>
    <scope>NUCLEOTIDE SEQUENCE</scope>
    <source>
        <strain evidence="8">NBRC 110799</strain>
    </source>
</reference>
<sequence>MSLWVVLVAVSLTAGQLAGLRTLSEVDSGVGQSGDAARWVHEAGLDDPAVENVLITAPEGGALPSDAADAAADAAGRLTGLPQVRSVGDPVSSPDGTAMIVAATLTERAASAEDLQPLLDATAATQTAHPGLRVEQVGGTSLDVAMNALVDEDLSAAAAFSLPVTLVILLVAFGALLAGGVPVLLALSAVAAATGLSAVASRVVPDSGSTSAMILLIGMAVGVDYSLFYVKRAREERAAGRSHLDAVEIAAETSGHSVIVSGVAVIVSMLGLLVAQDAVFTSLAAGAVLVVAVAVIGSLTVLPAVLVLLGARIDRPRVPLVWRLSARSGGEPRVWARVLRPALSRPGATLVVTSLVLVALAVPALDMKLGSSTLAALPRSVPEVLAYERLAAAFPGEQTTHTVVVKAPAADADAVTRSLDQLGTRLADEPSLVSAGTTVRASDDGTVHVLTVAVPVAEGSAQAEAGVEALRDDLVPATLGTVTGARWAVGGDAAESLDADRHLSAHMPWVVAFVVLATMLLMLAMFRSVWLAVVTAVANLLSAGAAFGVLVLVFQHSWAEGLLDFRSTGAIVPWIPLFTFAVLFGLSMDYHVFVVSRVREAVAAGQPARDAVRTGILRSAGTVTSAAVVMVSVFAIFAALHLVEMKEIGVGLAVAVLVDVLVVRALFLPAALALLGDRAWWPSRPAAVAA</sequence>
<feature type="transmembrane region" description="Helical" evidence="6">
    <location>
        <begin position="574"/>
        <end position="595"/>
    </location>
</feature>
<feature type="transmembrane region" description="Helical" evidence="6">
    <location>
        <begin position="210"/>
        <end position="230"/>
    </location>
</feature>
<feature type="transmembrane region" description="Helical" evidence="6">
    <location>
        <begin position="347"/>
        <end position="365"/>
    </location>
</feature>
<keyword evidence="4 6" id="KW-1133">Transmembrane helix</keyword>
<feature type="transmembrane region" description="Helical" evidence="6">
    <location>
        <begin position="616"/>
        <end position="642"/>
    </location>
</feature>
<feature type="transmembrane region" description="Helical" evidence="6">
    <location>
        <begin position="506"/>
        <end position="523"/>
    </location>
</feature>
<protein>
    <submittedName>
        <fullName evidence="8">Membrane protein</fullName>
    </submittedName>
</protein>
<feature type="transmembrane region" description="Helical" evidence="6">
    <location>
        <begin position="156"/>
        <end position="177"/>
    </location>
</feature>
<keyword evidence="2" id="KW-1003">Cell membrane</keyword>
<evidence type="ECO:0000256" key="1">
    <source>
        <dbReference type="ARBA" id="ARBA00004651"/>
    </source>
</evidence>
<evidence type="ECO:0000259" key="7">
    <source>
        <dbReference type="Pfam" id="PF03176"/>
    </source>
</evidence>
<dbReference type="AlphaFoldDB" id="A0A919P0J1"/>
<feature type="transmembrane region" description="Helical" evidence="6">
    <location>
        <begin position="184"/>
        <end position="204"/>
    </location>
</feature>
<feature type="transmembrane region" description="Helical" evidence="6">
    <location>
        <begin position="258"/>
        <end position="276"/>
    </location>
</feature>
<evidence type="ECO:0000256" key="5">
    <source>
        <dbReference type="ARBA" id="ARBA00023136"/>
    </source>
</evidence>
<keyword evidence="3 6" id="KW-0812">Transmembrane</keyword>
<feature type="domain" description="Membrane transport protein MMPL" evidence="7">
    <location>
        <begin position="378"/>
        <end position="685"/>
    </location>
</feature>
<dbReference type="SUPFAM" id="SSF82866">
    <property type="entry name" value="Multidrug efflux transporter AcrB transmembrane domain"/>
    <property type="match status" value="2"/>
</dbReference>
<dbReference type="GO" id="GO:0005886">
    <property type="term" value="C:plasma membrane"/>
    <property type="evidence" value="ECO:0007669"/>
    <property type="project" value="UniProtKB-SubCell"/>
</dbReference>
<proteinExistence type="predicted"/>
<dbReference type="Gene3D" id="1.20.1640.10">
    <property type="entry name" value="Multidrug efflux transporter AcrB transmembrane domain"/>
    <property type="match status" value="2"/>
</dbReference>
<dbReference type="Proteomes" id="UP000632740">
    <property type="component" value="Unassembled WGS sequence"/>
</dbReference>
<dbReference type="InterPro" id="IPR004869">
    <property type="entry name" value="MMPL_dom"/>
</dbReference>
<evidence type="ECO:0000256" key="2">
    <source>
        <dbReference type="ARBA" id="ARBA00022475"/>
    </source>
</evidence>
<organism evidence="8 9">
    <name type="scientific">Cellulomonas chitinilytica</name>
    <dbReference type="NCBI Taxonomy" id="398759"/>
    <lineage>
        <taxon>Bacteria</taxon>
        <taxon>Bacillati</taxon>
        <taxon>Actinomycetota</taxon>
        <taxon>Actinomycetes</taxon>
        <taxon>Micrococcales</taxon>
        <taxon>Cellulomonadaceae</taxon>
        <taxon>Cellulomonas</taxon>
    </lineage>
</organism>
<feature type="domain" description="Membrane transport protein MMPL" evidence="7">
    <location>
        <begin position="66"/>
        <end position="347"/>
    </location>
</feature>
<comment type="caution">
    <text evidence="8">The sequence shown here is derived from an EMBL/GenBank/DDBJ whole genome shotgun (WGS) entry which is preliminary data.</text>
</comment>
<gene>
    <name evidence="8" type="ORF">Cch01nite_00180</name>
</gene>
<feature type="transmembrane region" description="Helical" evidence="6">
    <location>
        <begin position="530"/>
        <end position="554"/>
    </location>
</feature>
<evidence type="ECO:0000313" key="9">
    <source>
        <dbReference type="Proteomes" id="UP000632740"/>
    </source>
</evidence>
<evidence type="ECO:0000313" key="8">
    <source>
        <dbReference type="EMBL" id="GIG19294.1"/>
    </source>
</evidence>
<dbReference type="PANTHER" id="PTHR33406:SF13">
    <property type="entry name" value="MEMBRANE PROTEIN YDFJ"/>
    <property type="match status" value="1"/>
</dbReference>